<reference evidence="1 2" key="1">
    <citation type="submission" date="2021-07" db="EMBL/GenBank/DDBJ databases">
        <authorList>
            <person name="Imarazene B."/>
            <person name="Zahm M."/>
            <person name="Klopp C."/>
            <person name="Cabau C."/>
            <person name="Beille S."/>
            <person name="Jouanno E."/>
            <person name="Castinel A."/>
            <person name="Lluch J."/>
            <person name="Gil L."/>
            <person name="Kuchtly C."/>
            <person name="Lopez Roques C."/>
            <person name="Donnadieu C."/>
            <person name="Parrinello H."/>
            <person name="Journot L."/>
            <person name="Du K."/>
            <person name="Schartl M."/>
            <person name="Retaux S."/>
            <person name="Guiguen Y."/>
        </authorList>
    </citation>
    <scope>NUCLEOTIDE SEQUENCE [LARGE SCALE GENOMIC DNA]</scope>
    <source>
        <strain evidence="1">Pach_M1</strain>
        <tissue evidence="1">Testis</tissue>
    </source>
</reference>
<dbReference type="PANTHER" id="PTHR31025:SF25">
    <property type="entry name" value="ZINC FINGER (C2H2)-60"/>
    <property type="match status" value="1"/>
</dbReference>
<evidence type="ECO:0000313" key="2">
    <source>
        <dbReference type="Proteomes" id="UP000752171"/>
    </source>
</evidence>
<gene>
    <name evidence="1" type="ORF">AMEX_G13545</name>
</gene>
<comment type="caution">
    <text evidence="1">The sequence shown here is derived from an EMBL/GenBank/DDBJ whole genome shotgun (WGS) entry which is preliminary data.</text>
</comment>
<proteinExistence type="predicted"/>
<evidence type="ECO:0000313" key="1">
    <source>
        <dbReference type="EMBL" id="KAG9272534.1"/>
    </source>
</evidence>
<dbReference type="PANTHER" id="PTHR31025">
    <property type="entry name" value="SI:CH211-196P9.1-RELATED"/>
    <property type="match status" value="1"/>
</dbReference>
<sequence>MDLPSQQIDSRDAVIRCLIHFLGESTEELIKDYQQDVSKDVIEQDIKNSVIKILVLGNAAEGAPPTDVIIVIDGTEVLGGCKTLTNACILLMGFVYSLNLSYPPKLKYTFEVFQKLLLELDDLKFSAKVDSLRRKLLM</sequence>
<dbReference type="EMBL" id="JAICCE010000010">
    <property type="protein sequence ID" value="KAG9272534.1"/>
    <property type="molecule type" value="Genomic_DNA"/>
</dbReference>
<accession>A0A8T2LNQ4</accession>
<organism evidence="1 2">
    <name type="scientific">Astyanax mexicanus</name>
    <name type="common">Blind cave fish</name>
    <name type="synonym">Astyanax fasciatus mexicanus</name>
    <dbReference type="NCBI Taxonomy" id="7994"/>
    <lineage>
        <taxon>Eukaryota</taxon>
        <taxon>Metazoa</taxon>
        <taxon>Chordata</taxon>
        <taxon>Craniata</taxon>
        <taxon>Vertebrata</taxon>
        <taxon>Euteleostomi</taxon>
        <taxon>Actinopterygii</taxon>
        <taxon>Neopterygii</taxon>
        <taxon>Teleostei</taxon>
        <taxon>Ostariophysi</taxon>
        <taxon>Characiformes</taxon>
        <taxon>Characoidei</taxon>
        <taxon>Acestrorhamphidae</taxon>
        <taxon>Acestrorhamphinae</taxon>
        <taxon>Astyanax</taxon>
    </lineage>
</organism>
<name>A0A8T2LNQ4_ASTMX</name>
<protein>
    <submittedName>
        <fullName evidence="1">Uncharacterized protein</fullName>
    </submittedName>
</protein>
<dbReference type="Proteomes" id="UP000752171">
    <property type="component" value="Unassembled WGS sequence"/>
</dbReference>
<dbReference type="AlphaFoldDB" id="A0A8T2LNQ4"/>